<gene>
    <name evidence="2" type="ORF">Q604_UNBC11324G0001</name>
</gene>
<keyword evidence="1" id="KW-1133">Transmembrane helix</keyword>
<evidence type="ECO:0000313" key="2">
    <source>
        <dbReference type="EMBL" id="ETJ34250.1"/>
    </source>
</evidence>
<dbReference type="EMBL" id="AZMM01011324">
    <property type="protein sequence ID" value="ETJ34250.1"/>
    <property type="molecule type" value="Genomic_DNA"/>
</dbReference>
<proteinExistence type="predicted"/>
<keyword evidence="1" id="KW-0812">Transmembrane</keyword>
<evidence type="ECO:0000256" key="1">
    <source>
        <dbReference type="SAM" id="Phobius"/>
    </source>
</evidence>
<name>W1XXT7_9ZZZZ</name>
<protein>
    <submittedName>
        <fullName evidence="2">PTS system, fructose specific IIBC component</fullName>
    </submittedName>
</protein>
<sequence>GGIFVIALTSNALLYLVFVLVGAIVSGVVYGYLRKPQAVK</sequence>
<keyword evidence="1" id="KW-0472">Membrane</keyword>
<dbReference type="AlphaFoldDB" id="W1XXT7"/>
<feature type="transmembrane region" description="Helical" evidence="1">
    <location>
        <begin position="12"/>
        <end position="33"/>
    </location>
</feature>
<feature type="non-terminal residue" evidence="2">
    <location>
        <position position="1"/>
    </location>
</feature>
<reference evidence="2" key="1">
    <citation type="submission" date="2013-12" db="EMBL/GenBank/DDBJ databases">
        <title>A Varibaculum cambriense genome reconstructed from a premature infant gut community with otherwise low bacterial novelty that shifts toward anaerobic metabolism during the third week of life.</title>
        <authorList>
            <person name="Brown C.T."/>
            <person name="Sharon I."/>
            <person name="Thomas B.C."/>
            <person name="Castelle C.J."/>
            <person name="Morowitz M.J."/>
            <person name="Banfield J.F."/>
        </authorList>
    </citation>
    <scope>NUCLEOTIDE SEQUENCE</scope>
</reference>
<comment type="caution">
    <text evidence="2">The sequence shown here is derived from an EMBL/GenBank/DDBJ whole genome shotgun (WGS) entry which is preliminary data.</text>
</comment>
<organism evidence="2">
    <name type="scientific">human gut metagenome</name>
    <dbReference type="NCBI Taxonomy" id="408170"/>
    <lineage>
        <taxon>unclassified sequences</taxon>
        <taxon>metagenomes</taxon>
        <taxon>organismal metagenomes</taxon>
    </lineage>
</organism>
<accession>W1XXT7</accession>